<name>F8JMV0_STREN</name>
<sequence>MAVTYRTLWTAGPGRAEVSALDSGAQAVEALCAVPLPEGTRLAGGMDDGRVRIWDPVTGEETRVLGDQRSAVFALCAVPVPEGVLLAVGGANGTVELWDPRTGERSPRTVPGHDGRLVNGLCAVPLGDRVLLASGGDDGTVRLWDLAAGRQLHVFDAGTEPFDGAHPVRGLCALAVDGRAVVAAGGDDGTIRLWDAVTGRPVRELVGRPDPTRGATCVLYRPGYVPVDSVGHTGPVYTLCVVSLDGRTVLASGGDDGTIRLWDPGSGDVLRRLGPGRGGTYGVCEVRAGDRTLLAGVGGGDYGLRLWDPGTGELVRVFEGHTGPVWGGVCALPLPDRALLASGGGKFDGMVRLWDPAAEPPACPGLRESFDTLCAVPLGDRTLMASGSTNGAVRLWDAETGSRTDVLDREERDYTGDWVGGVCALPVGGRPVLAAVSRNGSVRLHDPVAGEDIRVIGRTPQDPSAWVRTAEGELVSEAFTAVCPVPQEGRQLLATCGEPLLGDVANVRLWNPETGEHLRTVARHKGKLRAMCAITLPEHTLLACVGWDSYVWLWHTTGDDHPAALVGHSGWVNAVCAVPVDGRTLLASGSHDGTVRLWDLATGRTEQVLRGHQDWVRGLSLLSLGGRTVLASGGKDRWVRLWDLEEFRCVAKIPVHSPVSALAAAGDRLLVATSGGLLALAVGG</sequence>
<feature type="repeat" description="WD" evidence="3">
    <location>
        <begin position="182"/>
        <end position="204"/>
    </location>
</feature>
<feature type="repeat" description="WD" evidence="3">
    <location>
        <begin position="37"/>
        <end position="64"/>
    </location>
</feature>
<dbReference type="AlphaFoldDB" id="F8JMV0"/>
<dbReference type="PROSITE" id="PS50082">
    <property type="entry name" value="WD_REPEATS_2"/>
    <property type="match status" value="8"/>
</dbReference>
<dbReference type="HOGENOM" id="CLU_394772_0_0_11"/>
<dbReference type="PROSITE" id="PS00678">
    <property type="entry name" value="WD_REPEATS_1"/>
    <property type="match status" value="3"/>
</dbReference>
<keyword evidence="1 3" id="KW-0853">WD repeat</keyword>
<proteinExistence type="predicted"/>
<feature type="repeat" description="WD" evidence="3">
    <location>
        <begin position="81"/>
        <end position="108"/>
    </location>
</feature>
<dbReference type="SUPFAM" id="SSF50998">
    <property type="entry name" value="Quinoprotein alcohol dehydrogenase-like"/>
    <property type="match status" value="1"/>
</dbReference>
<feature type="repeat" description="WD" evidence="3">
    <location>
        <begin position="229"/>
        <end position="272"/>
    </location>
</feature>
<accession>G8XEA5</accession>
<feature type="repeat" description="WD" evidence="3">
    <location>
        <begin position="131"/>
        <end position="154"/>
    </location>
</feature>
<dbReference type="PRINTS" id="PR00320">
    <property type="entry name" value="GPROTEINBRPT"/>
</dbReference>
<dbReference type="PATRIC" id="fig|1003195.11.peg.648"/>
<dbReference type="KEGG" id="scy:SCATT_p10660"/>
<evidence type="ECO:0000313" key="4">
    <source>
        <dbReference type="EMBL" id="AEW99259.1"/>
    </source>
</evidence>
<dbReference type="Proteomes" id="UP000007842">
    <property type="component" value="Plasmid pSCATT"/>
</dbReference>
<organism evidence="4 5">
    <name type="scientific">Streptantibioticus cattleyicolor (strain ATCC 35852 / DSM 46488 / JCM 4925 / NBRC 14057 / NRRL 8057)</name>
    <name type="common">Streptomyces cattleya</name>
    <dbReference type="NCBI Taxonomy" id="1003195"/>
    <lineage>
        <taxon>Bacteria</taxon>
        <taxon>Bacillati</taxon>
        <taxon>Actinomycetota</taxon>
        <taxon>Actinomycetes</taxon>
        <taxon>Kitasatosporales</taxon>
        <taxon>Streptomycetaceae</taxon>
        <taxon>Streptantibioticus</taxon>
    </lineage>
</organism>
<feature type="repeat" description="WD" evidence="3">
    <location>
        <begin position="565"/>
        <end position="608"/>
    </location>
</feature>
<dbReference type="KEGG" id="sct:SCAT_p0671"/>
<dbReference type="Gene3D" id="2.130.10.10">
    <property type="entry name" value="YVTN repeat-like/Quinoprotein amine dehydrogenase"/>
    <property type="match status" value="4"/>
</dbReference>
<feature type="repeat" description="WD" evidence="3">
    <location>
        <begin position="380"/>
        <end position="406"/>
    </location>
</feature>
<protein>
    <submittedName>
        <fullName evidence="4">WD repeat-containing protein</fullName>
    </submittedName>
</protein>
<dbReference type="PANTHER" id="PTHR22847:SF637">
    <property type="entry name" value="WD REPEAT DOMAIN 5B"/>
    <property type="match status" value="1"/>
</dbReference>
<evidence type="ECO:0000256" key="2">
    <source>
        <dbReference type="ARBA" id="ARBA00022737"/>
    </source>
</evidence>
<keyword evidence="2" id="KW-0677">Repeat</keyword>
<dbReference type="Pfam" id="PF00400">
    <property type="entry name" value="WD40"/>
    <property type="match status" value="8"/>
</dbReference>
<dbReference type="CDD" id="cd00200">
    <property type="entry name" value="WD40"/>
    <property type="match status" value="2"/>
</dbReference>
<feature type="repeat" description="WD" evidence="3">
    <location>
        <begin position="609"/>
        <end position="652"/>
    </location>
</feature>
<dbReference type="PANTHER" id="PTHR22847">
    <property type="entry name" value="WD40 REPEAT PROTEIN"/>
    <property type="match status" value="1"/>
</dbReference>
<evidence type="ECO:0000256" key="3">
    <source>
        <dbReference type="PROSITE-ProRule" id="PRU00221"/>
    </source>
</evidence>
<dbReference type="InterPro" id="IPR036322">
    <property type="entry name" value="WD40_repeat_dom_sf"/>
</dbReference>
<keyword evidence="5" id="KW-1185">Reference proteome</keyword>
<accession>F8JMV0</accession>
<dbReference type="InterPro" id="IPR015943">
    <property type="entry name" value="WD40/YVTN_repeat-like_dom_sf"/>
</dbReference>
<reference evidence="5" key="1">
    <citation type="submission" date="2011-12" db="EMBL/GenBank/DDBJ databases">
        <title>Complete genome sequence of Streptomyces cattleya strain DSM 46488.</title>
        <authorList>
            <person name="Ou H.-Y."/>
            <person name="Li P."/>
            <person name="Zhao C."/>
            <person name="O'Hagan D."/>
            <person name="Deng Z."/>
        </authorList>
    </citation>
    <scope>NUCLEOTIDE SEQUENCE [LARGE SCALE GENOMIC DNA]</scope>
    <source>
        <strain evidence="5">ATCC 35852 / DSM 46488 / JCM 4925 / NBRC 14057 / NRRL 8057</strain>
        <plasmid evidence="5">Plasmid pSCATT</plasmid>
    </source>
</reference>
<evidence type="ECO:0000313" key="5">
    <source>
        <dbReference type="Proteomes" id="UP000007842"/>
    </source>
</evidence>
<keyword evidence="4" id="KW-0614">Plasmid</keyword>
<dbReference type="PROSITE" id="PS50294">
    <property type="entry name" value="WD_REPEATS_REGION"/>
    <property type="match status" value="3"/>
</dbReference>
<geneLocation type="plasmid" evidence="4 5">
    <name>pSCATT</name>
</geneLocation>
<evidence type="ECO:0000256" key="1">
    <source>
        <dbReference type="ARBA" id="ARBA00022574"/>
    </source>
</evidence>
<gene>
    <name evidence="4" type="ordered locus">SCATT_p10660</name>
</gene>
<dbReference type="OrthoDB" id="218695at2"/>
<dbReference type="EMBL" id="CP003229">
    <property type="protein sequence ID" value="AEW99259.1"/>
    <property type="molecule type" value="Genomic_DNA"/>
</dbReference>
<dbReference type="InterPro" id="IPR001680">
    <property type="entry name" value="WD40_rpt"/>
</dbReference>
<dbReference type="SMART" id="SM00320">
    <property type="entry name" value="WD40"/>
    <property type="match status" value="12"/>
</dbReference>
<dbReference type="InterPro" id="IPR020472">
    <property type="entry name" value="WD40_PAC1"/>
</dbReference>
<dbReference type="SUPFAM" id="SSF50978">
    <property type="entry name" value="WD40 repeat-like"/>
    <property type="match status" value="1"/>
</dbReference>
<dbReference type="InterPro" id="IPR019775">
    <property type="entry name" value="WD40_repeat_CS"/>
</dbReference>
<dbReference type="InterPro" id="IPR011047">
    <property type="entry name" value="Quinoprotein_ADH-like_sf"/>
</dbReference>